<evidence type="ECO:0000313" key="4">
    <source>
        <dbReference type="Proteomes" id="UP000466187"/>
    </source>
</evidence>
<gene>
    <name evidence="3" type="ORF">MGAD_57330</name>
</gene>
<dbReference type="InterPro" id="IPR024516">
    <property type="entry name" value="Mce_C"/>
</dbReference>
<reference evidence="3 4" key="1">
    <citation type="journal article" date="2019" name="Emerg. Microbes Infect.">
        <title>Comprehensive subspecies identification of 175 nontuberculous mycobacteria species based on 7547 genomic profiles.</title>
        <authorList>
            <person name="Matsumoto Y."/>
            <person name="Kinjo T."/>
            <person name="Motooka D."/>
            <person name="Nabeya D."/>
            <person name="Jung N."/>
            <person name="Uechi K."/>
            <person name="Horii T."/>
            <person name="Iida T."/>
            <person name="Fujita J."/>
            <person name="Nakamura S."/>
        </authorList>
    </citation>
    <scope>NUCLEOTIDE SEQUENCE [LARGE SCALE GENOMIC DNA]</scope>
    <source>
        <strain evidence="3 4">JCM 12688</strain>
    </source>
</reference>
<dbReference type="KEGG" id="mgad:MGAD_57330"/>
<feature type="domain" description="Mammalian cell entry C-terminal" evidence="2">
    <location>
        <begin position="120"/>
        <end position="332"/>
    </location>
</feature>
<dbReference type="AlphaFoldDB" id="A0A7I7WZK7"/>
<dbReference type="Pfam" id="PF11887">
    <property type="entry name" value="Mce4_CUP1"/>
    <property type="match status" value="1"/>
</dbReference>
<sequence>MNSITARALAGLAGLVAIVVVFALAIGLFRGSFTETVPVTVISDRAGLVMNPDAKVKMRGVEVGRVASIATRPDGQAVLKLDMNPSQLHLIPSNVGVDITSTTVFGAKFVDLLPPSNPETQRLHGGQVIEGRHVTTEINTVFQRLVTVLDKIDPAKLNETLGAVATAFDGRGEKIGRSLEDFNAFLAKINQSLPNLSRDIEASVPAFTAYGDAAPDLIGTFDNSIKLSNSIVEEQQALDEFLISSIGLADIGNDVIGGNRQALTDLLHVLVPTTSLLGEYHEMLACGIGALVPFVNAGNFQYSHILFNAGLTLGTERYRWPEDLPKVAASTGGRSFCKELGLPDVPPEFRVPFLVSDSGSNPFKYGNQGILLNSDGLKQWLFGPIPGPPRNSAMIGMPG</sequence>
<dbReference type="RefSeq" id="WP_163690134.1">
    <property type="nucleotide sequence ID" value="NZ_AP022608.1"/>
</dbReference>
<dbReference type="InterPro" id="IPR003399">
    <property type="entry name" value="Mce/MlaD"/>
</dbReference>
<dbReference type="InterPro" id="IPR005693">
    <property type="entry name" value="Mce"/>
</dbReference>
<accession>A0A7I7WZK7</accession>
<dbReference type="GO" id="GO:0051701">
    <property type="term" value="P:biological process involved in interaction with host"/>
    <property type="evidence" value="ECO:0007669"/>
    <property type="project" value="TreeGrafter"/>
</dbReference>
<dbReference type="EMBL" id="AP022608">
    <property type="protein sequence ID" value="BBZ21398.1"/>
    <property type="molecule type" value="Genomic_DNA"/>
</dbReference>
<dbReference type="NCBIfam" id="TIGR00996">
    <property type="entry name" value="Mtu_fam_mce"/>
    <property type="match status" value="1"/>
</dbReference>
<proteinExistence type="predicted"/>
<dbReference type="PANTHER" id="PTHR33371">
    <property type="entry name" value="INTERMEMBRANE PHOSPHOLIPID TRANSPORT SYSTEM BINDING PROTEIN MLAD-RELATED"/>
    <property type="match status" value="1"/>
</dbReference>
<organism evidence="3 4">
    <name type="scientific">Mycolicibacterium gadium</name>
    <name type="common">Mycobacterium gadium</name>
    <dbReference type="NCBI Taxonomy" id="1794"/>
    <lineage>
        <taxon>Bacteria</taxon>
        <taxon>Bacillati</taxon>
        <taxon>Actinomycetota</taxon>
        <taxon>Actinomycetes</taxon>
        <taxon>Mycobacteriales</taxon>
        <taxon>Mycobacteriaceae</taxon>
        <taxon>Mycolicibacterium</taxon>
    </lineage>
</organism>
<dbReference type="InterPro" id="IPR052336">
    <property type="entry name" value="MlaD_Phospholipid_Transporter"/>
</dbReference>
<dbReference type="Proteomes" id="UP000466187">
    <property type="component" value="Chromosome"/>
</dbReference>
<evidence type="ECO:0000259" key="2">
    <source>
        <dbReference type="Pfam" id="PF11887"/>
    </source>
</evidence>
<dbReference type="GO" id="GO:0005576">
    <property type="term" value="C:extracellular region"/>
    <property type="evidence" value="ECO:0007669"/>
    <property type="project" value="TreeGrafter"/>
</dbReference>
<protein>
    <submittedName>
        <fullName evidence="3">Virulence factor</fullName>
    </submittedName>
</protein>
<dbReference type="PANTHER" id="PTHR33371:SF19">
    <property type="entry name" value="MCE-FAMILY PROTEIN MCE4A"/>
    <property type="match status" value="1"/>
</dbReference>
<feature type="domain" description="Mce/MlaD" evidence="1">
    <location>
        <begin position="36"/>
        <end position="115"/>
    </location>
</feature>
<dbReference type="Pfam" id="PF02470">
    <property type="entry name" value="MlaD"/>
    <property type="match status" value="1"/>
</dbReference>
<name>A0A7I7WZK7_MYCGU</name>
<evidence type="ECO:0000259" key="1">
    <source>
        <dbReference type="Pfam" id="PF02470"/>
    </source>
</evidence>
<evidence type="ECO:0000313" key="3">
    <source>
        <dbReference type="EMBL" id="BBZ21398.1"/>
    </source>
</evidence>